<evidence type="ECO:0000313" key="1">
    <source>
        <dbReference type="EMBL" id="VFK10805.1"/>
    </source>
</evidence>
<dbReference type="AlphaFoldDB" id="A0A450W1B8"/>
<protein>
    <submittedName>
        <fullName evidence="1">Uncharacterized protein</fullName>
    </submittedName>
</protein>
<reference evidence="1" key="1">
    <citation type="submission" date="2019-02" db="EMBL/GenBank/DDBJ databases">
        <authorList>
            <person name="Gruber-Vodicka R. H."/>
            <person name="Seah K. B. B."/>
        </authorList>
    </citation>
    <scope>NUCLEOTIDE SEQUENCE</scope>
    <source>
        <strain evidence="1">BECK_S313</strain>
    </source>
</reference>
<proteinExistence type="predicted"/>
<organism evidence="1">
    <name type="scientific">Candidatus Kentrum sp. LPFa</name>
    <dbReference type="NCBI Taxonomy" id="2126335"/>
    <lineage>
        <taxon>Bacteria</taxon>
        <taxon>Pseudomonadati</taxon>
        <taxon>Pseudomonadota</taxon>
        <taxon>Gammaproteobacteria</taxon>
        <taxon>Candidatus Kentrum</taxon>
    </lineage>
</organism>
<dbReference type="EMBL" id="CAADFK010000016">
    <property type="protein sequence ID" value="VFK10805.1"/>
    <property type="molecule type" value="Genomic_DNA"/>
</dbReference>
<name>A0A450W1B8_9GAMM</name>
<gene>
    <name evidence="1" type="ORF">BECKLPF1236B_GA0070989_101617</name>
</gene>
<sequence>MLAVKPDERGQLVIPPSIFQRVNAFEDYGEEDYGKYDLDNVNVAIAEGIAEAMAHQRGEIELQDAREALQALMDGR</sequence>
<accession>A0A450W1B8</accession>